<protein>
    <submittedName>
        <fullName evidence="1">Uncharacterized protein</fullName>
    </submittedName>
</protein>
<dbReference type="EMBL" id="CP027750">
    <property type="protein sequence ID" value="AZE32342.1"/>
    <property type="molecule type" value="Genomic_DNA"/>
</dbReference>
<dbReference type="Proteomes" id="UP000280455">
    <property type="component" value="Chromosome"/>
</dbReference>
<organism evidence="1 2">
    <name type="scientific">Pseudomonas chlororaphis subsp. aureofaciens</name>
    <dbReference type="NCBI Taxonomy" id="587851"/>
    <lineage>
        <taxon>Bacteria</taxon>
        <taxon>Pseudomonadati</taxon>
        <taxon>Pseudomonadota</taxon>
        <taxon>Gammaproteobacteria</taxon>
        <taxon>Pseudomonadales</taxon>
        <taxon>Pseudomonadaceae</taxon>
        <taxon>Pseudomonas</taxon>
    </lineage>
</organism>
<gene>
    <name evidence="1" type="ORF">C4K07_5592</name>
</gene>
<reference evidence="1 2" key="1">
    <citation type="submission" date="2018-03" db="EMBL/GenBank/DDBJ databases">
        <title>Diversity of phytobeneficial traits revealed by whole-genome analysis of worldwide-isolated phenazine-producing Pseudomonas spp.</title>
        <authorList>
            <person name="Biessy A."/>
            <person name="Novinscak A."/>
            <person name="Blom J."/>
            <person name="Leger G."/>
            <person name="Thomashow L.S."/>
            <person name="Cazorla F.M."/>
            <person name="Josic D."/>
            <person name="Filion M."/>
        </authorList>
    </citation>
    <scope>NUCLEOTIDE SEQUENCE [LARGE SCALE GENOMIC DNA]</scope>
    <source>
        <strain evidence="1 2">ChPhzS24</strain>
    </source>
</reference>
<evidence type="ECO:0000313" key="2">
    <source>
        <dbReference type="Proteomes" id="UP000280455"/>
    </source>
</evidence>
<evidence type="ECO:0000313" key="1">
    <source>
        <dbReference type="EMBL" id="AZE32342.1"/>
    </source>
</evidence>
<dbReference type="AlphaFoldDB" id="A0AAD1E8W8"/>
<sequence>MHFLLFSPRGKTRIARQVNPVAAAEGCDKVRWAFSGCQNDARFAVDRSLRQRLHRPLQIKAKPSILQPWMHCNAASTNESRAVP</sequence>
<accession>A0AAD1E8W8</accession>
<name>A0AAD1E8W8_9PSED</name>
<proteinExistence type="predicted"/>